<accession>A0A3N4I480</accession>
<proteinExistence type="predicted"/>
<dbReference type="EMBL" id="ML119698">
    <property type="protein sequence ID" value="RPA79488.1"/>
    <property type="molecule type" value="Genomic_DNA"/>
</dbReference>
<evidence type="ECO:0000313" key="3">
    <source>
        <dbReference type="Proteomes" id="UP000275078"/>
    </source>
</evidence>
<keyword evidence="3" id="KW-1185">Reference proteome</keyword>
<evidence type="ECO:0000313" key="2">
    <source>
        <dbReference type="EMBL" id="RPA79488.1"/>
    </source>
</evidence>
<dbReference type="AlphaFoldDB" id="A0A3N4I480"/>
<protein>
    <submittedName>
        <fullName evidence="2">Uncharacterized protein</fullName>
    </submittedName>
</protein>
<organism evidence="2 3">
    <name type="scientific">Ascobolus immersus RN42</name>
    <dbReference type="NCBI Taxonomy" id="1160509"/>
    <lineage>
        <taxon>Eukaryota</taxon>
        <taxon>Fungi</taxon>
        <taxon>Dikarya</taxon>
        <taxon>Ascomycota</taxon>
        <taxon>Pezizomycotina</taxon>
        <taxon>Pezizomycetes</taxon>
        <taxon>Pezizales</taxon>
        <taxon>Ascobolaceae</taxon>
        <taxon>Ascobolus</taxon>
    </lineage>
</organism>
<evidence type="ECO:0000256" key="1">
    <source>
        <dbReference type="SAM" id="MobiDB-lite"/>
    </source>
</evidence>
<dbReference type="Proteomes" id="UP000275078">
    <property type="component" value="Unassembled WGS sequence"/>
</dbReference>
<sequence>MQIDGPPCTSPCIYNRSTFCPQPASTPSPHPLTASPHHPAPQPQQPYASGILHSSPPVL</sequence>
<feature type="region of interest" description="Disordered" evidence="1">
    <location>
        <begin position="22"/>
        <end position="59"/>
    </location>
</feature>
<name>A0A3N4I480_ASCIM</name>
<gene>
    <name evidence="2" type="ORF">BJ508DRAFT_415869</name>
</gene>
<reference evidence="2 3" key="1">
    <citation type="journal article" date="2018" name="Nat. Ecol. Evol.">
        <title>Pezizomycetes genomes reveal the molecular basis of ectomycorrhizal truffle lifestyle.</title>
        <authorList>
            <person name="Murat C."/>
            <person name="Payen T."/>
            <person name="Noel B."/>
            <person name="Kuo A."/>
            <person name="Morin E."/>
            <person name="Chen J."/>
            <person name="Kohler A."/>
            <person name="Krizsan K."/>
            <person name="Balestrini R."/>
            <person name="Da Silva C."/>
            <person name="Montanini B."/>
            <person name="Hainaut M."/>
            <person name="Levati E."/>
            <person name="Barry K.W."/>
            <person name="Belfiori B."/>
            <person name="Cichocki N."/>
            <person name="Clum A."/>
            <person name="Dockter R.B."/>
            <person name="Fauchery L."/>
            <person name="Guy J."/>
            <person name="Iotti M."/>
            <person name="Le Tacon F."/>
            <person name="Lindquist E.A."/>
            <person name="Lipzen A."/>
            <person name="Malagnac F."/>
            <person name="Mello A."/>
            <person name="Molinier V."/>
            <person name="Miyauchi S."/>
            <person name="Poulain J."/>
            <person name="Riccioni C."/>
            <person name="Rubini A."/>
            <person name="Sitrit Y."/>
            <person name="Splivallo R."/>
            <person name="Traeger S."/>
            <person name="Wang M."/>
            <person name="Zifcakova L."/>
            <person name="Wipf D."/>
            <person name="Zambonelli A."/>
            <person name="Paolocci F."/>
            <person name="Nowrousian M."/>
            <person name="Ottonello S."/>
            <person name="Baldrian P."/>
            <person name="Spatafora J.W."/>
            <person name="Henrissat B."/>
            <person name="Nagy L.G."/>
            <person name="Aury J.M."/>
            <person name="Wincker P."/>
            <person name="Grigoriev I.V."/>
            <person name="Bonfante P."/>
            <person name="Martin F.M."/>
        </authorList>
    </citation>
    <scope>NUCLEOTIDE SEQUENCE [LARGE SCALE GENOMIC DNA]</scope>
    <source>
        <strain evidence="2 3">RN42</strain>
    </source>
</reference>